<keyword evidence="1" id="KW-0812">Transmembrane</keyword>
<accession>M7N1Y1</accession>
<feature type="transmembrane region" description="Helical" evidence="1">
    <location>
        <begin position="89"/>
        <end position="107"/>
    </location>
</feature>
<keyword evidence="1" id="KW-1133">Transmembrane helix</keyword>
<dbReference type="AlphaFoldDB" id="M7N1Y1"/>
<gene>
    <name evidence="2" type="ORF">ADICEAN_03586</name>
</gene>
<keyword evidence="1" id="KW-0472">Membrane</keyword>
<dbReference type="PIRSF" id="PIRSF009160">
    <property type="entry name" value="UCP009160"/>
    <property type="match status" value="1"/>
</dbReference>
<evidence type="ECO:0000256" key="1">
    <source>
        <dbReference type="SAM" id="Phobius"/>
    </source>
</evidence>
<feature type="transmembrane region" description="Helical" evidence="1">
    <location>
        <begin position="34"/>
        <end position="55"/>
    </location>
</feature>
<feature type="transmembrane region" description="Helical" evidence="1">
    <location>
        <begin position="61"/>
        <end position="82"/>
    </location>
</feature>
<dbReference type="InterPro" id="IPR010539">
    <property type="entry name" value="BaxI_1-like"/>
</dbReference>
<feature type="transmembrane region" description="Helical" evidence="1">
    <location>
        <begin position="178"/>
        <end position="202"/>
    </location>
</feature>
<dbReference type="Proteomes" id="UP000011910">
    <property type="component" value="Unassembled WGS sequence"/>
</dbReference>
<comment type="caution">
    <text evidence="2">The sequence shown here is derived from an EMBL/GenBank/DDBJ whole genome shotgun (WGS) entry which is preliminary data.</text>
</comment>
<dbReference type="Pfam" id="PF12811">
    <property type="entry name" value="BaxI_1"/>
    <property type="match status" value="1"/>
</dbReference>
<feature type="transmembrane region" description="Helical" evidence="1">
    <location>
        <begin position="113"/>
        <end position="131"/>
    </location>
</feature>
<reference evidence="2 3" key="1">
    <citation type="journal article" date="2013" name="Genome Announc.">
        <title>Draft Genome Sequence of Cesiribacter andamanensis Strain AMV16T, Isolated from a Soil Sample from a Mud Volcano in the Andaman Islands, India.</title>
        <authorList>
            <person name="Shivaji S."/>
            <person name="Ara S."/>
            <person name="Begum Z."/>
            <person name="Srinivas T.N."/>
            <person name="Singh A."/>
            <person name="Kumar Pinnaka A."/>
        </authorList>
    </citation>
    <scope>NUCLEOTIDE SEQUENCE [LARGE SCALE GENOMIC DNA]</scope>
    <source>
        <strain evidence="2 3">AMV16</strain>
    </source>
</reference>
<dbReference type="RefSeq" id="WP_009196966.1">
    <property type="nucleotide sequence ID" value="NZ_AODQ01000128.1"/>
</dbReference>
<dbReference type="OrthoDB" id="116480at2"/>
<feature type="transmembrane region" description="Helical" evidence="1">
    <location>
        <begin position="214"/>
        <end position="231"/>
    </location>
</feature>
<dbReference type="PATRIC" id="fig|1279009.4.peg.3629"/>
<keyword evidence="3" id="KW-1185">Reference proteome</keyword>
<evidence type="ECO:0000313" key="3">
    <source>
        <dbReference type="Proteomes" id="UP000011910"/>
    </source>
</evidence>
<dbReference type="eggNOG" id="COG4760">
    <property type="taxonomic scope" value="Bacteria"/>
</dbReference>
<dbReference type="PANTHER" id="PTHR41282:SF1">
    <property type="entry name" value="CONSERVED TRANSMEMBRANE PROTEIN-RELATED"/>
    <property type="match status" value="1"/>
</dbReference>
<protein>
    <submittedName>
        <fullName evidence="2">Putative membrane protein</fullName>
    </submittedName>
</protein>
<feature type="transmembrane region" description="Helical" evidence="1">
    <location>
        <begin position="143"/>
        <end position="166"/>
    </location>
</feature>
<sequence>MRSSNPVLKKAFSGSQYAEETDVMTIKGTVDKSFLLILIVFAGAAIGWTCVSGGLLPAGPLLMGTGIICLVLAVVTAFKMALAKTISPVYALLKGIFLGAITLFFEIAVPGIALQAVGLTFGVFICMLVAYKTGTIRATEGFRAGLVAATGAVALVYVLSFALSLFGMQVPYIHESGLIGIGFSLVVVVIAALNLVLDFAFIEEGAAAGAPKHMEWFAAFSLLITLVWLYMEILRLLAKLASRD</sequence>
<proteinExistence type="predicted"/>
<evidence type="ECO:0000313" key="2">
    <source>
        <dbReference type="EMBL" id="EMR01287.1"/>
    </source>
</evidence>
<dbReference type="PANTHER" id="PTHR41282">
    <property type="entry name" value="CONSERVED TRANSMEMBRANE PROTEIN-RELATED"/>
    <property type="match status" value="1"/>
</dbReference>
<name>M7N1Y1_9BACT</name>
<organism evidence="2 3">
    <name type="scientific">Cesiribacter andamanensis AMV16</name>
    <dbReference type="NCBI Taxonomy" id="1279009"/>
    <lineage>
        <taxon>Bacteria</taxon>
        <taxon>Pseudomonadati</taxon>
        <taxon>Bacteroidota</taxon>
        <taxon>Cytophagia</taxon>
        <taxon>Cytophagales</taxon>
        <taxon>Cesiribacteraceae</taxon>
        <taxon>Cesiribacter</taxon>
    </lineage>
</organism>
<dbReference type="EMBL" id="AODQ01000128">
    <property type="protein sequence ID" value="EMR01287.1"/>
    <property type="molecule type" value="Genomic_DNA"/>
</dbReference>